<dbReference type="OrthoDB" id="9808480at2"/>
<gene>
    <name evidence="3" type="ordered locus">VC0395_0966</name>
</gene>
<sequence>MYLISELAVKAGLSRTTLLYYEKLGLIRGQRLDNGYRYYNESDLQQLFLIQQLQSAGLSLKECEECLQAKLDRTLLERRLSQLDDEIEKKVRARELLLALLGERPQRELHHSLSKHAPNAYLSWLNTQGYSEKEALRLKWLSKDMNEHDIYMQDFMTVFASLQHWGPGSEQDSLKAISLMSMQNMQHILDIGCETGLSTLLLAENSSAHITAVDNEPIAIEQLEKQRQHSPWKEQISPVLGSMTALPFAAKSFDAIWAEGCVYIMGMENALKQWKPFLADNAILMVSDLVWLTENPKPEAQEFWQSEYPDIQSIPSRIKLFKKLGYEVMEHFSLGIDAWQNYWLPLQNRVQELKLRLTNSQALSDIEKEIAIYERSAAKDFTYQYFVLKLNH</sequence>
<dbReference type="SUPFAM" id="SSF53335">
    <property type="entry name" value="S-adenosyl-L-methionine-dependent methyltransferases"/>
    <property type="match status" value="1"/>
</dbReference>
<dbReference type="KEGG" id="vco:VC0395_0966"/>
<evidence type="ECO:0000256" key="1">
    <source>
        <dbReference type="ARBA" id="ARBA00023125"/>
    </source>
</evidence>
<dbReference type="InterPro" id="IPR041698">
    <property type="entry name" value="Methyltransf_25"/>
</dbReference>
<evidence type="ECO:0000313" key="3">
    <source>
        <dbReference type="EMBL" id="ABQ18429.1"/>
    </source>
</evidence>
<keyword evidence="1" id="KW-0238">DNA-binding</keyword>
<protein>
    <submittedName>
        <fullName evidence="3">Transcriptional regulator</fullName>
    </submittedName>
</protein>
<dbReference type="InterPro" id="IPR047057">
    <property type="entry name" value="MerR_fam"/>
</dbReference>
<dbReference type="InterPro" id="IPR029063">
    <property type="entry name" value="SAM-dependent_MTases_sf"/>
</dbReference>
<dbReference type="CDD" id="cd02440">
    <property type="entry name" value="AdoMet_MTases"/>
    <property type="match status" value="1"/>
</dbReference>
<dbReference type="PANTHER" id="PTHR30204">
    <property type="entry name" value="REDOX-CYCLING DRUG-SENSING TRANSCRIPTIONAL ACTIVATOR SOXR"/>
    <property type="match status" value="1"/>
</dbReference>
<dbReference type="AlphaFoldDB" id="A0A0H3AF02"/>
<dbReference type="InterPro" id="IPR000551">
    <property type="entry name" value="MerR-type_HTH_dom"/>
</dbReference>
<accession>A0A0H3AF02</accession>
<feature type="domain" description="HTH merR-type" evidence="2">
    <location>
        <begin position="1"/>
        <end position="69"/>
    </location>
</feature>
<dbReference type="Pfam" id="PF13649">
    <property type="entry name" value="Methyltransf_25"/>
    <property type="match status" value="1"/>
</dbReference>
<dbReference type="eggNOG" id="COG0500">
    <property type="taxonomic scope" value="Bacteria"/>
</dbReference>
<evidence type="ECO:0000313" key="4">
    <source>
        <dbReference type="Proteomes" id="UP000000249"/>
    </source>
</evidence>
<dbReference type="GO" id="GO:0003700">
    <property type="term" value="F:DNA-binding transcription factor activity"/>
    <property type="evidence" value="ECO:0007669"/>
    <property type="project" value="InterPro"/>
</dbReference>
<dbReference type="Pfam" id="PF13411">
    <property type="entry name" value="MerR_1"/>
    <property type="match status" value="1"/>
</dbReference>
<name>A0A0H3AF02_VIBC3</name>
<organism evidence="3 4">
    <name type="scientific">Vibrio cholerae serotype O1 (strain ATCC 39541 / Classical Ogawa 395 / O395)</name>
    <dbReference type="NCBI Taxonomy" id="345073"/>
    <lineage>
        <taxon>Bacteria</taxon>
        <taxon>Pseudomonadati</taxon>
        <taxon>Pseudomonadota</taxon>
        <taxon>Gammaproteobacteria</taxon>
        <taxon>Vibrionales</taxon>
        <taxon>Vibrionaceae</taxon>
        <taxon>Vibrio</taxon>
    </lineage>
</organism>
<proteinExistence type="predicted"/>
<dbReference type="SUPFAM" id="SSF46955">
    <property type="entry name" value="Putative DNA-binding domain"/>
    <property type="match status" value="1"/>
</dbReference>
<dbReference type="GO" id="GO:0003677">
    <property type="term" value="F:DNA binding"/>
    <property type="evidence" value="ECO:0007669"/>
    <property type="project" value="UniProtKB-KW"/>
</dbReference>
<evidence type="ECO:0000259" key="2">
    <source>
        <dbReference type="PROSITE" id="PS50937"/>
    </source>
</evidence>
<dbReference type="eggNOG" id="COG0789">
    <property type="taxonomic scope" value="Bacteria"/>
</dbReference>
<dbReference type="RefSeq" id="WP_000280874.1">
    <property type="nucleotide sequence ID" value="NC_009456.1"/>
</dbReference>
<dbReference type="PATRIC" id="fig|345073.21.peg.3060"/>
<dbReference type="Proteomes" id="UP000000249">
    <property type="component" value="Chromosome 2"/>
</dbReference>
<dbReference type="InterPro" id="IPR009061">
    <property type="entry name" value="DNA-bd_dom_put_sf"/>
</dbReference>
<dbReference type="EMBL" id="CP000626">
    <property type="protein sequence ID" value="ABQ18429.1"/>
    <property type="molecule type" value="Genomic_DNA"/>
</dbReference>
<dbReference type="PRINTS" id="PR00040">
    <property type="entry name" value="HTHMERR"/>
</dbReference>
<dbReference type="PROSITE" id="PS50937">
    <property type="entry name" value="HTH_MERR_2"/>
    <property type="match status" value="1"/>
</dbReference>
<dbReference type="PANTHER" id="PTHR30204:SF97">
    <property type="entry name" value="MERR FAMILY REGULATORY PROTEIN"/>
    <property type="match status" value="1"/>
</dbReference>
<dbReference type="Gene3D" id="3.40.50.150">
    <property type="entry name" value="Vaccinia Virus protein VP39"/>
    <property type="match status" value="1"/>
</dbReference>
<reference evidence="3 4" key="1">
    <citation type="submission" date="2007-03" db="EMBL/GenBank/DDBJ databases">
        <authorList>
            <person name="Heidelberg J."/>
        </authorList>
    </citation>
    <scope>NUCLEOTIDE SEQUENCE [LARGE SCALE GENOMIC DNA]</scope>
    <source>
        <strain evidence="4">ATCC 39541 / Classical Ogawa 395 / O395</strain>
    </source>
</reference>
<dbReference type="KEGG" id="vcr:VC395_A0301"/>
<dbReference type="SMART" id="SM00422">
    <property type="entry name" value="HTH_MERR"/>
    <property type="match status" value="1"/>
</dbReference>
<dbReference type="Gene3D" id="1.10.1660.10">
    <property type="match status" value="1"/>
</dbReference>